<accession>A0A3N1XVU8</accession>
<dbReference type="RefSeq" id="WP_170164256.1">
    <property type="nucleotide sequence ID" value="NZ_RJVG01000002.1"/>
</dbReference>
<organism evidence="1 2">
    <name type="scientific">Mobilisporobacter senegalensis</name>
    <dbReference type="NCBI Taxonomy" id="1329262"/>
    <lineage>
        <taxon>Bacteria</taxon>
        <taxon>Bacillati</taxon>
        <taxon>Bacillota</taxon>
        <taxon>Clostridia</taxon>
        <taxon>Lachnospirales</taxon>
        <taxon>Lachnospiraceae</taxon>
        <taxon>Mobilisporobacter</taxon>
    </lineage>
</organism>
<dbReference type="EMBL" id="RJVG01000002">
    <property type="protein sequence ID" value="ROR30716.1"/>
    <property type="molecule type" value="Genomic_DNA"/>
</dbReference>
<reference evidence="1 2" key="1">
    <citation type="submission" date="2018-11" db="EMBL/GenBank/DDBJ databases">
        <title>Genomic Encyclopedia of Type Strains, Phase IV (KMG-IV): sequencing the most valuable type-strain genomes for metagenomic binning, comparative biology and taxonomic classification.</title>
        <authorList>
            <person name="Goeker M."/>
        </authorList>
    </citation>
    <scope>NUCLEOTIDE SEQUENCE [LARGE SCALE GENOMIC DNA]</scope>
    <source>
        <strain evidence="1 2">DSM 26537</strain>
    </source>
</reference>
<name>A0A3N1XVU8_9FIRM</name>
<sequence>MRNCPIIKKEMKPEECEATIYTVNSGLKEDEILRRIKRINGWKFICRNCKHFKNE</sequence>
<evidence type="ECO:0000313" key="1">
    <source>
        <dbReference type="EMBL" id="ROR30716.1"/>
    </source>
</evidence>
<dbReference type="AlphaFoldDB" id="A0A3N1XVU8"/>
<dbReference type="Proteomes" id="UP000273083">
    <property type="component" value="Unassembled WGS sequence"/>
</dbReference>
<gene>
    <name evidence="1" type="ORF">EDD66_102371</name>
</gene>
<proteinExistence type="predicted"/>
<protein>
    <submittedName>
        <fullName evidence="1">Uncharacterized protein</fullName>
    </submittedName>
</protein>
<keyword evidence="2" id="KW-1185">Reference proteome</keyword>
<evidence type="ECO:0000313" key="2">
    <source>
        <dbReference type="Proteomes" id="UP000273083"/>
    </source>
</evidence>
<comment type="caution">
    <text evidence="1">The sequence shown here is derived from an EMBL/GenBank/DDBJ whole genome shotgun (WGS) entry which is preliminary data.</text>
</comment>